<accession>A0ABD0Y7Q1</accession>
<dbReference type="Proteomes" id="UP001558652">
    <property type="component" value="Unassembled WGS sequence"/>
</dbReference>
<dbReference type="EMBL" id="JBFDAA010000012">
    <property type="protein sequence ID" value="KAL1123410.1"/>
    <property type="molecule type" value="Genomic_DNA"/>
</dbReference>
<protein>
    <submittedName>
        <fullName evidence="1">Uncharacterized protein</fullName>
    </submittedName>
</protein>
<keyword evidence="2" id="KW-1185">Reference proteome</keyword>
<dbReference type="AlphaFoldDB" id="A0ABD0Y7Q1"/>
<feature type="non-terminal residue" evidence="1">
    <location>
        <position position="1"/>
    </location>
</feature>
<sequence>QFAFCLQFKAVTFGDVDVFTEAAAAALNYDLPNNTRAVGYFTQSDHRPTPALGRSHRNQLYSKVEALLEAYPEGGYDDEEPKYQWSYLAAYKAGVRNQNCQDLFKKCPVSLLGLILGLRPLT</sequence>
<comment type="caution">
    <text evidence="1">The sequence shown here is derived from an EMBL/GenBank/DDBJ whole genome shotgun (WGS) entry which is preliminary data.</text>
</comment>
<proteinExistence type="predicted"/>
<reference evidence="1 2" key="1">
    <citation type="submission" date="2024-07" db="EMBL/GenBank/DDBJ databases">
        <title>Chromosome-level genome assembly of the water stick insect Ranatra chinensis (Heteroptera: Nepidae).</title>
        <authorList>
            <person name="Liu X."/>
        </authorList>
    </citation>
    <scope>NUCLEOTIDE SEQUENCE [LARGE SCALE GENOMIC DNA]</scope>
    <source>
        <strain evidence="1">Cailab_2021Rc</strain>
        <tissue evidence="1">Muscle</tissue>
    </source>
</reference>
<name>A0ABD0Y7Q1_9HEMI</name>
<evidence type="ECO:0000313" key="2">
    <source>
        <dbReference type="Proteomes" id="UP001558652"/>
    </source>
</evidence>
<evidence type="ECO:0000313" key="1">
    <source>
        <dbReference type="EMBL" id="KAL1123410.1"/>
    </source>
</evidence>
<gene>
    <name evidence="1" type="ORF">AAG570_002490</name>
</gene>
<organism evidence="1 2">
    <name type="scientific">Ranatra chinensis</name>
    <dbReference type="NCBI Taxonomy" id="642074"/>
    <lineage>
        <taxon>Eukaryota</taxon>
        <taxon>Metazoa</taxon>
        <taxon>Ecdysozoa</taxon>
        <taxon>Arthropoda</taxon>
        <taxon>Hexapoda</taxon>
        <taxon>Insecta</taxon>
        <taxon>Pterygota</taxon>
        <taxon>Neoptera</taxon>
        <taxon>Paraneoptera</taxon>
        <taxon>Hemiptera</taxon>
        <taxon>Heteroptera</taxon>
        <taxon>Panheteroptera</taxon>
        <taxon>Nepomorpha</taxon>
        <taxon>Nepidae</taxon>
        <taxon>Ranatrinae</taxon>
        <taxon>Ranatra</taxon>
    </lineage>
</organism>